<evidence type="ECO:0000256" key="1">
    <source>
        <dbReference type="ARBA" id="ARBA00023102"/>
    </source>
</evidence>
<dbReference type="SUPFAM" id="SSF55681">
    <property type="entry name" value="Class II aaRS and biotin synthetases"/>
    <property type="match status" value="1"/>
</dbReference>
<accession>A0ABU1DHD6</accession>
<organism evidence="3 4">
    <name type="scientific">Chelatococcus sambhunathii</name>
    <dbReference type="NCBI Taxonomy" id="363953"/>
    <lineage>
        <taxon>Bacteria</taxon>
        <taxon>Pseudomonadati</taxon>
        <taxon>Pseudomonadota</taxon>
        <taxon>Alphaproteobacteria</taxon>
        <taxon>Hyphomicrobiales</taxon>
        <taxon>Chelatococcaceae</taxon>
        <taxon>Chelatococcus</taxon>
    </lineage>
</organism>
<feature type="domain" description="Class II Histidinyl-tRNA synthetase (HisRS)-like catalytic core" evidence="2">
    <location>
        <begin position="7"/>
        <end position="198"/>
    </location>
</feature>
<evidence type="ECO:0000259" key="2">
    <source>
        <dbReference type="Pfam" id="PF13393"/>
    </source>
</evidence>
<dbReference type="Gene3D" id="3.30.930.10">
    <property type="entry name" value="Bira Bifunctional Protein, Domain 2"/>
    <property type="match status" value="1"/>
</dbReference>
<evidence type="ECO:0000313" key="4">
    <source>
        <dbReference type="Proteomes" id="UP001181622"/>
    </source>
</evidence>
<keyword evidence="1" id="KW-0028">Amino-acid biosynthesis</keyword>
<feature type="domain" description="Class II Histidinyl-tRNA synthetase (HisRS)-like catalytic core" evidence="2">
    <location>
        <begin position="234"/>
        <end position="355"/>
    </location>
</feature>
<comment type="caution">
    <text evidence="3">The sequence shown here is derived from an EMBL/GenBank/DDBJ whole genome shotgun (WGS) entry which is preliminary data.</text>
</comment>
<reference evidence="3" key="1">
    <citation type="submission" date="2020-10" db="EMBL/GenBank/DDBJ databases">
        <authorList>
            <person name="Abbas A."/>
            <person name="Razzaq R."/>
            <person name="Waqas M."/>
            <person name="Abbas N."/>
            <person name="Nielsen T.K."/>
            <person name="Hansen L.H."/>
            <person name="Hussain S."/>
            <person name="Shahid M."/>
        </authorList>
    </citation>
    <scope>NUCLEOTIDE SEQUENCE</scope>
    <source>
        <strain evidence="3">S14</strain>
    </source>
</reference>
<name>A0ABU1DHD6_9HYPH</name>
<dbReference type="PANTHER" id="PTHR43707">
    <property type="entry name" value="HISTIDYL-TRNA SYNTHETASE"/>
    <property type="match status" value="1"/>
</dbReference>
<sequence length="364" mass="37971">MSRKPSLPQSIVDRLVAAGFARAEPDVLQPAEPFLDVMGEELRQRIFLTADAAGRELCLRPDFTIPTALLHMRAAGQGGAASYFYEGPVFRHGANGGEAPQAGVEMFGRADALAAETEALSLALEASAALGVPAPLVRLGDRAIVEAAVDALDAPAAFRGRVRRALRRGGSVEELATPRPGETEHAGLFAALASAGPDAGRAVIEDLLSLAGIAAVGGRTAGEIAERFLERTAANSVALAPQAKRMLGALLAVDDLAPAALDTLRRIAEDAAPGVRATIARLGERLDAFRAKGLPVDAMRFSIRFGRGLDYYDGLIFELVDGARATTLAGGGRYDGLLTALGSPTRVTGVGFALWLGRFPEAGR</sequence>
<dbReference type="EMBL" id="JADBEO010000027">
    <property type="protein sequence ID" value="MDR4307530.1"/>
    <property type="molecule type" value="Genomic_DNA"/>
</dbReference>
<dbReference type="RefSeq" id="WP_309392466.1">
    <property type="nucleotide sequence ID" value="NZ_JADBEO010000027.1"/>
</dbReference>
<dbReference type="PIRSF" id="PIRSF001549">
    <property type="entry name" value="His-tRNA_synth"/>
    <property type="match status" value="1"/>
</dbReference>
<dbReference type="InterPro" id="IPR045864">
    <property type="entry name" value="aa-tRNA-synth_II/BPL/LPL"/>
</dbReference>
<dbReference type="GO" id="GO:0016757">
    <property type="term" value="F:glycosyltransferase activity"/>
    <property type="evidence" value="ECO:0007669"/>
    <property type="project" value="UniProtKB-KW"/>
</dbReference>
<keyword evidence="1" id="KW-0368">Histidine biosynthesis</keyword>
<protein>
    <submittedName>
        <fullName evidence="3">ATP phosphoribosyltransferase regulatory subunit</fullName>
    </submittedName>
</protein>
<evidence type="ECO:0000313" key="3">
    <source>
        <dbReference type="EMBL" id="MDR4307530.1"/>
    </source>
</evidence>
<gene>
    <name evidence="3" type="ORF">IHQ68_12975</name>
</gene>
<proteinExistence type="predicted"/>
<dbReference type="InterPro" id="IPR041715">
    <property type="entry name" value="HisRS-like_core"/>
</dbReference>
<keyword evidence="3" id="KW-0328">Glycosyltransferase</keyword>
<keyword evidence="4" id="KW-1185">Reference proteome</keyword>
<dbReference type="Proteomes" id="UP001181622">
    <property type="component" value="Unassembled WGS sequence"/>
</dbReference>
<dbReference type="PANTHER" id="PTHR43707:SF1">
    <property type="entry name" value="HISTIDINE--TRNA LIGASE, MITOCHONDRIAL-RELATED"/>
    <property type="match status" value="1"/>
</dbReference>
<dbReference type="Pfam" id="PF13393">
    <property type="entry name" value="tRNA-synt_His"/>
    <property type="match status" value="2"/>
</dbReference>
<dbReference type="InterPro" id="IPR004516">
    <property type="entry name" value="HisRS/HisZ"/>
</dbReference>
<keyword evidence="3" id="KW-0808">Transferase</keyword>